<dbReference type="AlphaFoldDB" id="A0A0G4GLQ9"/>
<sequence length="392" mass="42852">MTTGAASLGILPSLFAHGNHTEVGMAIGTTFDEQIRARLKELSSFHQLRLFAATSEGARIVDEFLQTHKTAYPQYIEEIRATAEGARVAFMDLFILNLRNELSVLMAASGNHDAHGIQPPAVIEDCSDYLLKEQGKHAWVAHNEDGDLAARNRAFLLTASMYGDGVTRASRFSAFVYPGELPTVGFGWNDHGVGFTLNGLYPDYTQTGAIGRNFISRELLEAGSLDEAMAIISGRRMATGHGYNVFSIGQDRPTIISVEVAPSLDGKGPNLFHSHHVVDGAFFRANKYDYLVDVPQIPSAIRSSKARERRAHELPSPTSAGDLLDVLGDTEGSYPIYRTAKGPDSGYTLCTALFDLLGHVVRVFVENPRTARRVHVKMSLVFDRDELAVTGL</sequence>
<dbReference type="Proteomes" id="UP000041254">
    <property type="component" value="Unassembled WGS sequence"/>
</dbReference>
<dbReference type="NCBIfam" id="NF040521">
    <property type="entry name" value="C45_proenzyme"/>
    <property type="match status" value="1"/>
</dbReference>
<name>A0A0G4GLQ9_VITBC</name>
<dbReference type="InParanoid" id="A0A0G4GLQ9"/>
<evidence type="ECO:0000313" key="2">
    <source>
        <dbReference type="EMBL" id="CEM31015.1"/>
    </source>
</evidence>
<dbReference type="Pfam" id="PF03417">
    <property type="entry name" value="AAT"/>
    <property type="match status" value="1"/>
</dbReference>
<feature type="domain" description="Peptidase C45 hydrolase" evidence="1">
    <location>
        <begin position="135"/>
        <end position="369"/>
    </location>
</feature>
<dbReference type="Gene3D" id="1.10.10.2120">
    <property type="match status" value="1"/>
</dbReference>
<accession>A0A0G4GLQ9</accession>
<dbReference type="VEuPathDB" id="CryptoDB:Vbra_18273"/>
<dbReference type="OMA" id="DKYPIYM"/>
<dbReference type="PANTHER" id="PTHR34180">
    <property type="entry name" value="PEPTIDASE C45"/>
    <property type="match status" value="1"/>
</dbReference>
<dbReference type="OrthoDB" id="409388at2759"/>
<evidence type="ECO:0000259" key="1">
    <source>
        <dbReference type="Pfam" id="PF03417"/>
    </source>
</evidence>
<dbReference type="PANTHER" id="PTHR34180:SF1">
    <property type="entry name" value="BETA-ALANYL-DOPAMINE_CARCININE HYDROLASE"/>
    <property type="match status" value="1"/>
</dbReference>
<gene>
    <name evidence="2" type="ORF">Vbra_18273</name>
</gene>
<proteinExistence type="predicted"/>
<evidence type="ECO:0000313" key="3">
    <source>
        <dbReference type="Proteomes" id="UP000041254"/>
    </source>
</evidence>
<dbReference type="EMBL" id="CDMY01000708">
    <property type="protein sequence ID" value="CEM31015.1"/>
    <property type="molecule type" value="Genomic_DNA"/>
</dbReference>
<dbReference type="STRING" id="1169540.A0A0G4GLQ9"/>
<dbReference type="InterPro" id="IPR047801">
    <property type="entry name" value="Peptidase_C45"/>
</dbReference>
<reference evidence="2 3" key="1">
    <citation type="submission" date="2014-11" db="EMBL/GenBank/DDBJ databases">
        <authorList>
            <person name="Zhu J."/>
            <person name="Qi W."/>
            <person name="Song R."/>
        </authorList>
    </citation>
    <scope>NUCLEOTIDE SEQUENCE [LARGE SCALE GENOMIC DNA]</scope>
</reference>
<organism evidence="2 3">
    <name type="scientific">Vitrella brassicaformis (strain CCMP3155)</name>
    <dbReference type="NCBI Taxonomy" id="1169540"/>
    <lineage>
        <taxon>Eukaryota</taxon>
        <taxon>Sar</taxon>
        <taxon>Alveolata</taxon>
        <taxon>Colpodellida</taxon>
        <taxon>Vitrellaceae</taxon>
        <taxon>Vitrella</taxon>
    </lineage>
</organism>
<dbReference type="Gene3D" id="3.60.60.10">
    <property type="entry name" value="Penicillin V Acylase, Chain A"/>
    <property type="match status" value="1"/>
</dbReference>
<keyword evidence="3" id="KW-1185">Reference proteome</keyword>
<protein>
    <recommendedName>
        <fullName evidence="1">Peptidase C45 hydrolase domain-containing protein</fullName>
    </recommendedName>
</protein>
<dbReference type="InterPro" id="IPR005079">
    <property type="entry name" value="Peptidase_C45_hydrolase"/>
</dbReference>
<dbReference type="InterPro" id="IPR047794">
    <property type="entry name" value="C45_proenzyme-like"/>
</dbReference>